<dbReference type="Pfam" id="PF01984">
    <property type="entry name" value="dsDNA_bind"/>
    <property type="match status" value="1"/>
</dbReference>
<dbReference type="InterPro" id="IPR002836">
    <property type="entry name" value="PDCD5-like"/>
</dbReference>
<protein>
    <submittedName>
        <fullName evidence="3">DNA-binding TFAR19-related protein, Programmed cell death protein 5-like protein</fullName>
    </submittedName>
</protein>
<dbReference type="PANTHER" id="PTHR10840:SF0">
    <property type="entry name" value="PROGRAMMED CELL DEATH PROTEIN 5"/>
    <property type="match status" value="1"/>
</dbReference>
<dbReference type="RefSeq" id="XP_056035601.1">
    <property type="nucleotide sequence ID" value="XM_056180573.1"/>
</dbReference>
<dbReference type="PIRSF" id="PIRSF015730">
    <property type="entry name" value="TFAR19"/>
    <property type="match status" value="1"/>
</dbReference>
<dbReference type="SUPFAM" id="SSF46950">
    <property type="entry name" value="Double-stranded DNA-binding domain"/>
    <property type="match status" value="1"/>
</dbReference>
<gene>
    <name evidence="3" type="ORF">SOMG_01780</name>
</gene>
<dbReference type="Proteomes" id="UP001212411">
    <property type="component" value="Chromosome 1"/>
</dbReference>
<dbReference type="PANTHER" id="PTHR10840">
    <property type="entry name" value="PROGRAMMED CELL DEATH PROTEIN 5"/>
    <property type="match status" value="1"/>
</dbReference>
<reference evidence="3 4" key="1">
    <citation type="journal article" date="2023" name="G3 (Bethesda)">
        <title>A high-quality reference genome for the fission yeast Schizosaccharomyces osmophilus.</title>
        <authorList>
            <person name="Jia G.S."/>
            <person name="Zhang W.C."/>
            <person name="Liang Y."/>
            <person name="Liu X.H."/>
            <person name="Rhind N."/>
            <person name="Pidoux A."/>
            <person name="Brysch-Herzberg M."/>
            <person name="Du L.L."/>
        </authorList>
    </citation>
    <scope>NUCLEOTIDE SEQUENCE [LARGE SCALE GENOMIC DNA]</scope>
    <source>
        <strain evidence="3 4">CBS 15793</strain>
    </source>
</reference>
<dbReference type="GeneID" id="80875262"/>
<evidence type="ECO:0000256" key="1">
    <source>
        <dbReference type="ARBA" id="ARBA00010490"/>
    </source>
</evidence>
<dbReference type="InterPro" id="IPR036883">
    <property type="entry name" value="PDCD5-like_sf"/>
</dbReference>
<comment type="similarity">
    <text evidence="1">Belongs to the PDCD5 family.</text>
</comment>
<sequence length="129" mass="14871">MDEELQAIRQARLAQLKGQQQPSEPQNAPANQGQQKEATDELRQNMLTQILEHSARDRLRRIALVKPDRAQAVEELLLRMARSGQVLQKISESELIELLEQISGQLSKQRETKIVYSRRAVDDEDDWDL</sequence>
<evidence type="ECO:0000313" key="3">
    <source>
        <dbReference type="EMBL" id="WBW71358.1"/>
    </source>
</evidence>
<dbReference type="EMBL" id="CP115611">
    <property type="protein sequence ID" value="WBW71358.1"/>
    <property type="molecule type" value="Genomic_DNA"/>
</dbReference>
<proteinExistence type="inferred from homology"/>
<keyword evidence="4" id="KW-1185">Reference proteome</keyword>
<dbReference type="GO" id="GO:0005634">
    <property type="term" value="C:nucleus"/>
    <property type="evidence" value="ECO:0007669"/>
    <property type="project" value="TreeGrafter"/>
</dbReference>
<feature type="region of interest" description="Disordered" evidence="2">
    <location>
        <begin position="15"/>
        <end position="44"/>
    </location>
</feature>
<name>A0AAF0AUG6_9SCHI</name>
<accession>A0AAF0AUG6</accession>
<dbReference type="GO" id="GO:0005829">
    <property type="term" value="C:cytosol"/>
    <property type="evidence" value="ECO:0007669"/>
    <property type="project" value="TreeGrafter"/>
</dbReference>
<evidence type="ECO:0000256" key="2">
    <source>
        <dbReference type="SAM" id="MobiDB-lite"/>
    </source>
</evidence>
<dbReference type="KEGG" id="som:SOMG_01780"/>
<evidence type="ECO:0000313" key="4">
    <source>
        <dbReference type="Proteomes" id="UP001212411"/>
    </source>
</evidence>
<dbReference type="AlphaFoldDB" id="A0AAF0AUG6"/>
<feature type="compositionally biased region" description="Polar residues" evidence="2">
    <location>
        <begin position="17"/>
        <end position="36"/>
    </location>
</feature>
<dbReference type="GO" id="GO:0003677">
    <property type="term" value="F:DNA binding"/>
    <property type="evidence" value="ECO:0007669"/>
    <property type="project" value="UniProtKB-KW"/>
</dbReference>
<keyword evidence="3" id="KW-0238">DNA-binding</keyword>
<dbReference type="Gene3D" id="1.10.8.140">
    <property type="entry name" value="PDCD5-like"/>
    <property type="match status" value="1"/>
</dbReference>
<organism evidence="3 4">
    <name type="scientific">Schizosaccharomyces osmophilus</name>
    <dbReference type="NCBI Taxonomy" id="2545709"/>
    <lineage>
        <taxon>Eukaryota</taxon>
        <taxon>Fungi</taxon>
        <taxon>Dikarya</taxon>
        <taxon>Ascomycota</taxon>
        <taxon>Taphrinomycotina</taxon>
        <taxon>Schizosaccharomycetes</taxon>
        <taxon>Schizosaccharomycetales</taxon>
        <taxon>Schizosaccharomycetaceae</taxon>
        <taxon>Schizosaccharomyces</taxon>
    </lineage>
</organism>